<name>A0A8E5HRY9_USTVR</name>
<keyword evidence="2 5" id="KW-0479">Metal-binding</keyword>
<keyword evidence="4 5" id="KW-0408">Iron</keyword>
<dbReference type="RefSeq" id="XP_042998218.1">
    <property type="nucleotide sequence ID" value="XM_043142284.1"/>
</dbReference>
<proteinExistence type="inferred from homology"/>
<keyword evidence="3" id="KW-0560">Oxidoreductase</keyword>
<dbReference type="PANTHER" id="PTHR10543:SF24">
    <property type="entry name" value="CAROTENOID ISOMEROOXYGENASE"/>
    <property type="match status" value="1"/>
</dbReference>
<dbReference type="Pfam" id="PF03055">
    <property type="entry name" value="RPE65"/>
    <property type="match status" value="1"/>
</dbReference>
<evidence type="ECO:0000256" key="4">
    <source>
        <dbReference type="ARBA" id="ARBA00023004"/>
    </source>
</evidence>
<evidence type="ECO:0000256" key="1">
    <source>
        <dbReference type="ARBA" id="ARBA00006787"/>
    </source>
</evidence>
<feature type="binding site" evidence="5">
    <location>
        <position position="572"/>
    </location>
    <ligand>
        <name>Fe cation</name>
        <dbReference type="ChEBI" id="CHEBI:24875"/>
        <note>catalytic</note>
    </ligand>
</feature>
<keyword evidence="7" id="KW-1185">Reference proteome</keyword>
<dbReference type="GO" id="GO:0046872">
    <property type="term" value="F:metal ion binding"/>
    <property type="evidence" value="ECO:0007669"/>
    <property type="project" value="UniProtKB-KW"/>
</dbReference>
<reference evidence="6" key="1">
    <citation type="submission" date="2020-03" db="EMBL/GenBank/DDBJ databases">
        <title>A mixture of massive structural variations and highly conserved coding sequences in Ustilaginoidea virens genome.</title>
        <authorList>
            <person name="Zhang K."/>
            <person name="Zhao Z."/>
            <person name="Zhang Z."/>
            <person name="Li Y."/>
            <person name="Hsiang T."/>
            <person name="Sun W."/>
        </authorList>
    </citation>
    <scope>NUCLEOTIDE SEQUENCE</scope>
    <source>
        <strain evidence="6">UV-8b</strain>
    </source>
</reference>
<feature type="binding site" evidence="5">
    <location>
        <position position="288"/>
    </location>
    <ligand>
        <name>Fe cation</name>
        <dbReference type="ChEBI" id="CHEBI:24875"/>
        <note>catalytic</note>
    </ligand>
</feature>
<dbReference type="InterPro" id="IPR004294">
    <property type="entry name" value="Carotenoid_Oase"/>
</dbReference>
<dbReference type="GO" id="GO:0016121">
    <property type="term" value="P:carotene catabolic process"/>
    <property type="evidence" value="ECO:0007669"/>
    <property type="project" value="TreeGrafter"/>
</dbReference>
<accession>A0A8E5HRY9</accession>
<dbReference type="Proteomes" id="UP000027002">
    <property type="component" value="Chromosome 4"/>
</dbReference>
<evidence type="ECO:0000313" key="7">
    <source>
        <dbReference type="Proteomes" id="UP000027002"/>
    </source>
</evidence>
<feature type="binding site" evidence="5">
    <location>
        <position position="358"/>
    </location>
    <ligand>
        <name>Fe cation</name>
        <dbReference type="ChEBI" id="CHEBI:24875"/>
        <note>catalytic</note>
    </ligand>
</feature>
<comment type="cofactor">
    <cofactor evidence="5">
        <name>Fe(2+)</name>
        <dbReference type="ChEBI" id="CHEBI:29033"/>
    </cofactor>
    <text evidence="5">Binds 1 Fe(2+) ion per subunit.</text>
</comment>
<feature type="binding site" evidence="5">
    <location>
        <position position="236"/>
    </location>
    <ligand>
        <name>Fe cation</name>
        <dbReference type="ChEBI" id="CHEBI:24875"/>
        <note>catalytic</note>
    </ligand>
</feature>
<organism evidence="6 7">
    <name type="scientific">Ustilaginoidea virens</name>
    <name type="common">Rice false smut fungus</name>
    <name type="synonym">Villosiclava virens</name>
    <dbReference type="NCBI Taxonomy" id="1159556"/>
    <lineage>
        <taxon>Eukaryota</taxon>
        <taxon>Fungi</taxon>
        <taxon>Dikarya</taxon>
        <taxon>Ascomycota</taxon>
        <taxon>Pezizomycotina</taxon>
        <taxon>Sordariomycetes</taxon>
        <taxon>Hypocreomycetidae</taxon>
        <taxon>Hypocreales</taxon>
        <taxon>Clavicipitaceae</taxon>
        <taxon>Ustilaginoidea</taxon>
    </lineage>
</organism>
<dbReference type="AlphaFoldDB" id="A0A8E5HRY9"/>
<evidence type="ECO:0008006" key="8">
    <source>
        <dbReference type="Google" id="ProtNLM"/>
    </source>
</evidence>
<dbReference type="KEGG" id="uvi:66065564"/>
<dbReference type="OrthoDB" id="407010at2759"/>
<evidence type="ECO:0000256" key="2">
    <source>
        <dbReference type="ARBA" id="ARBA00022723"/>
    </source>
</evidence>
<dbReference type="GO" id="GO:0010436">
    <property type="term" value="F:carotenoid dioxygenase activity"/>
    <property type="evidence" value="ECO:0007669"/>
    <property type="project" value="TreeGrafter"/>
</dbReference>
<protein>
    <recommendedName>
        <fullName evidence="8">Carotenoid cleavage dioxygenase 1</fullName>
    </recommendedName>
</protein>
<comment type="similarity">
    <text evidence="1">Belongs to the carotenoid oxygenase family.</text>
</comment>
<sequence>MATKTSSVIRCAAHDEQSDAQQVFDDYMSAQWKKWPNEGAFDALEEQRGPVELKVKGCIPSWAAGSLYRTGPGQSAVENTSRGTHRVSHWFDGFARTHKFDIIPPTPDSKQCSVVYSSRCQSEEFIQTIKKKGWRVDVSFGQKRDPCIGIFAKLMSLFVPRQINNNVAIIPDLPGLGNGQAAAKNSGGHRSAPSNVYASTDNSILQKLDPNTLEPLGRATQADLHPDLKGLLSCAHAQRDPETGDVFNFNLDLGRRATYRIFRVNADSGTTDILATISDPDLPAAYIHSLFLTQNYVILCVPASHFAWRGIKILWERNIIDAIKPFDKSQRCKWLVVDRRRGRGIVARFSSPASFFFHSVNAFEETAKDDAGNEATSIHLDSVTYPNTDIMHMFYYDVLMNRDEAATKALVDKGIFRLANARLVRHKFTLPASPACPQSSGEDAYAQTAREVFSIPGPHSGELPVINATRAGKPYRYVYGVSSRGRSIFMDSIVKTDVETREALVWNGPVGHTPGEPIFVPRPGGAEEDDGVILSLVLDGSAQTSYLLCLDAQTFGELGRAETEFAIPLGLHGCHVSR</sequence>
<evidence type="ECO:0000256" key="3">
    <source>
        <dbReference type="ARBA" id="ARBA00023002"/>
    </source>
</evidence>
<dbReference type="PANTHER" id="PTHR10543">
    <property type="entry name" value="BETA-CAROTENE DIOXYGENASE"/>
    <property type="match status" value="1"/>
</dbReference>
<dbReference type="GeneID" id="66065564"/>
<evidence type="ECO:0000313" key="6">
    <source>
        <dbReference type="EMBL" id="QUC20545.1"/>
    </source>
</evidence>
<dbReference type="EMBL" id="CP072756">
    <property type="protein sequence ID" value="QUC20545.1"/>
    <property type="molecule type" value="Genomic_DNA"/>
</dbReference>
<gene>
    <name evidence="6" type="ORF">UV8b_04786</name>
</gene>
<evidence type="ECO:0000256" key="5">
    <source>
        <dbReference type="PIRSR" id="PIRSR604294-1"/>
    </source>
</evidence>